<feature type="transmembrane region" description="Helical" evidence="1">
    <location>
        <begin position="421"/>
        <end position="445"/>
    </location>
</feature>
<gene>
    <name evidence="2" type="ORF">LZC95_13965</name>
</gene>
<feature type="transmembrane region" description="Helical" evidence="1">
    <location>
        <begin position="70"/>
        <end position="87"/>
    </location>
</feature>
<feature type="transmembrane region" description="Helical" evidence="1">
    <location>
        <begin position="237"/>
        <end position="256"/>
    </location>
</feature>
<feature type="transmembrane region" description="Helical" evidence="1">
    <location>
        <begin position="45"/>
        <end position="64"/>
    </location>
</feature>
<keyword evidence="3" id="KW-1185">Reference proteome</keyword>
<dbReference type="EMBL" id="CP089982">
    <property type="protein sequence ID" value="WXA97934.1"/>
    <property type="molecule type" value="Genomic_DNA"/>
</dbReference>
<reference evidence="2 3" key="1">
    <citation type="submission" date="2021-12" db="EMBL/GenBank/DDBJ databases">
        <title>Discovery of the Pendulisporaceae a myxobacterial family with distinct sporulation behavior and unique specialized metabolism.</title>
        <authorList>
            <person name="Garcia R."/>
            <person name="Popoff A."/>
            <person name="Bader C.D."/>
            <person name="Loehr J."/>
            <person name="Walesch S."/>
            <person name="Walt C."/>
            <person name="Boldt J."/>
            <person name="Bunk B."/>
            <person name="Haeckl F.J.F.P.J."/>
            <person name="Gunesch A.P."/>
            <person name="Birkelbach J."/>
            <person name="Nuebel U."/>
            <person name="Pietschmann T."/>
            <person name="Bach T."/>
            <person name="Mueller R."/>
        </authorList>
    </citation>
    <scope>NUCLEOTIDE SEQUENCE [LARGE SCALE GENOMIC DNA]</scope>
    <source>
        <strain evidence="2 3">MSr12523</strain>
    </source>
</reference>
<feature type="transmembrane region" description="Helical" evidence="1">
    <location>
        <begin position="286"/>
        <end position="304"/>
    </location>
</feature>
<keyword evidence="1" id="KW-0812">Transmembrane</keyword>
<keyword evidence="1" id="KW-0472">Membrane</keyword>
<organism evidence="2 3">
    <name type="scientific">Pendulispora brunnea</name>
    <dbReference type="NCBI Taxonomy" id="2905690"/>
    <lineage>
        <taxon>Bacteria</taxon>
        <taxon>Pseudomonadati</taxon>
        <taxon>Myxococcota</taxon>
        <taxon>Myxococcia</taxon>
        <taxon>Myxococcales</taxon>
        <taxon>Sorangiineae</taxon>
        <taxon>Pendulisporaceae</taxon>
        <taxon>Pendulispora</taxon>
    </lineage>
</organism>
<proteinExistence type="predicted"/>
<protein>
    <submittedName>
        <fullName evidence="2">Uncharacterized protein</fullName>
    </submittedName>
</protein>
<accession>A0ABZ2KH96</accession>
<dbReference type="Proteomes" id="UP001379533">
    <property type="component" value="Chromosome"/>
</dbReference>
<feature type="transmembrane region" description="Helical" evidence="1">
    <location>
        <begin position="123"/>
        <end position="140"/>
    </location>
</feature>
<feature type="transmembrane region" description="Helical" evidence="1">
    <location>
        <begin position="152"/>
        <end position="173"/>
    </location>
</feature>
<name>A0ABZ2KH96_9BACT</name>
<keyword evidence="1" id="KW-1133">Transmembrane helix</keyword>
<feature type="transmembrane region" description="Helical" evidence="1">
    <location>
        <begin position="388"/>
        <end position="409"/>
    </location>
</feature>
<evidence type="ECO:0000313" key="3">
    <source>
        <dbReference type="Proteomes" id="UP001379533"/>
    </source>
</evidence>
<dbReference type="RefSeq" id="WP_394848552.1">
    <property type="nucleotide sequence ID" value="NZ_CP089982.1"/>
</dbReference>
<sequence length="484" mass="52265">MTTAANFPRRLPAHRAGQAQGRQRGRMAKAAEAVRAWTEPRASSNWLLAVIIVQFLCQVALMGSLGSYRAIVRSVAFMASLLCIFAIPKAGLRHPARSWSFVSLGLVGVQMLNPNTAGALGGLAHWAMYLAVLSPIFWVPRLKIDMDDFKRIILVFWAFYALSSAVGVLQVYFPAQFQVDSHDATQNAMREGLKITLASGERILRPMGLSDTAGGAAMAGFYTCVVGSGLLLGKTRWWGRSIVLTGMTMGVFSIYLSHVRSLLVMSLICMLASAAALGLRGKPGKFVLFAGMIVAIFGIAWIFAVDVGGDSVRDRVSTLTERSAGDVYYANRGHFLEHTLEDLLPEYPFGAGLARWGMMGVYFGDFSREAPPIWVEIQWTGWLLDGGIALLIAYPAALVVSLWTAFKVAIGRLGGGVSDMWIWGGVMLGYNIGALAVTFNAPLFMGTPGLEFWMLNCMLFVAATRADRAAAEAATAELAPAATT</sequence>
<evidence type="ECO:0000313" key="2">
    <source>
        <dbReference type="EMBL" id="WXA97934.1"/>
    </source>
</evidence>
<evidence type="ECO:0000256" key="1">
    <source>
        <dbReference type="SAM" id="Phobius"/>
    </source>
</evidence>
<feature type="transmembrane region" description="Helical" evidence="1">
    <location>
        <begin position="213"/>
        <end position="232"/>
    </location>
</feature>
<feature type="transmembrane region" description="Helical" evidence="1">
    <location>
        <begin position="262"/>
        <end position="279"/>
    </location>
</feature>